<dbReference type="InterPro" id="IPR013563">
    <property type="entry name" value="Oligopep_ABC_C"/>
</dbReference>
<keyword evidence="1" id="KW-0813">Transport</keyword>
<sequence length="146" mass="15274">MVRYLSDVIAVMYLGKIVEIGPAAEVYAAPQHHYTRGLIDAIPVADPVAERAKAKLGVGGELPSALNPPSGCRFRTRCPMAQEICARVEPMLRVGGGPSQDAEDAAALGDGAGAVPHRVACHFPLQMTTAGLIPGRPDLPRPEQGG</sequence>
<dbReference type="EMBL" id="CP091139">
    <property type="protein sequence ID" value="UUT34445.1"/>
    <property type="molecule type" value="Genomic_DNA"/>
</dbReference>
<dbReference type="Gene3D" id="3.40.50.300">
    <property type="entry name" value="P-loop containing nucleotide triphosphate hydrolases"/>
    <property type="match status" value="1"/>
</dbReference>
<evidence type="ECO:0000259" key="4">
    <source>
        <dbReference type="Pfam" id="PF08352"/>
    </source>
</evidence>
<evidence type="ECO:0000256" key="1">
    <source>
        <dbReference type="ARBA" id="ARBA00022448"/>
    </source>
</evidence>
<keyword evidence="3 5" id="KW-0067">ATP-binding</keyword>
<evidence type="ECO:0000256" key="2">
    <source>
        <dbReference type="ARBA" id="ARBA00022741"/>
    </source>
</evidence>
<evidence type="ECO:0000256" key="3">
    <source>
        <dbReference type="ARBA" id="ARBA00022840"/>
    </source>
</evidence>
<dbReference type="Pfam" id="PF08352">
    <property type="entry name" value="oligo_HPY"/>
    <property type="match status" value="1"/>
</dbReference>
<feature type="domain" description="Oligopeptide/dipeptide ABC transporter C-terminal" evidence="4">
    <location>
        <begin position="18"/>
        <end position="85"/>
    </location>
</feature>
<name>A0ABY5NGZ4_9MICO</name>
<dbReference type="NCBIfam" id="TIGR01727">
    <property type="entry name" value="oligo_HPY"/>
    <property type="match status" value="1"/>
</dbReference>
<dbReference type="PANTHER" id="PTHR43067:SF3">
    <property type="entry name" value="MALTOSE ABC TRANSPORTER, ATP-BINDING PROTEIN"/>
    <property type="match status" value="1"/>
</dbReference>
<dbReference type="RefSeq" id="WP_259610968.1">
    <property type="nucleotide sequence ID" value="NZ_CP091139.2"/>
</dbReference>
<proteinExistence type="predicted"/>
<organism evidence="5 6">
    <name type="scientific">Microbacterium elymi</name>
    <dbReference type="NCBI Taxonomy" id="2909587"/>
    <lineage>
        <taxon>Bacteria</taxon>
        <taxon>Bacillati</taxon>
        <taxon>Actinomycetota</taxon>
        <taxon>Actinomycetes</taxon>
        <taxon>Micrococcales</taxon>
        <taxon>Microbacteriaceae</taxon>
        <taxon>Microbacterium</taxon>
    </lineage>
</organism>
<dbReference type="GO" id="GO:0005524">
    <property type="term" value="F:ATP binding"/>
    <property type="evidence" value="ECO:0007669"/>
    <property type="project" value="UniProtKB-KW"/>
</dbReference>
<evidence type="ECO:0000313" key="5">
    <source>
        <dbReference type="EMBL" id="UUT34445.1"/>
    </source>
</evidence>
<dbReference type="Proteomes" id="UP001054811">
    <property type="component" value="Chromosome"/>
</dbReference>
<evidence type="ECO:0000313" key="6">
    <source>
        <dbReference type="Proteomes" id="UP001054811"/>
    </source>
</evidence>
<dbReference type="InterPro" id="IPR027417">
    <property type="entry name" value="P-loop_NTPase"/>
</dbReference>
<gene>
    <name evidence="5" type="ORF">L2X98_28020</name>
</gene>
<dbReference type="SUPFAM" id="SSF52540">
    <property type="entry name" value="P-loop containing nucleoside triphosphate hydrolases"/>
    <property type="match status" value="1"/>
</dbReference>
<keyword evidence="2" id="KW-0547">Nucleotide-binding</keyword>
<accession>A0ABY5NGZ4</accession>
<keyword evidence="6" id="KW-1185">Reference proteome</keyword>
<dbReference type="PANTHER" id="PTHR43067">
    <property type="entry name" value="OLIGOPEPTIDE/DIPEPTIDE ABC TRANSPORTER, ATPASE SUBUNIT"/>
    <property type="match status" value="1"/>
</dbReference>
<protein>
    <submittedName>
        <fullName evidence="5">ABC transporter ATP-binding protein</fullName>
    </submittedName>
</protein>
<reference evidence="5" key="1">
    <citation type="submission" date="2022-01" db="EMBL/GenBank/DDBJ databases">
        <title>Microbacterium eymi and Microbacterium rhizovicinus sp. nov., isolated from the rhizospheric soil of Elymus tsukushiensis, a plant native to the Dokdo Islands, Republic of Korea.</title>
        <authorList>
            <person name="Hwang Y.J."/>
        </authorList>
    </citation>
    <scope>NUCLEOTIDE SEQUENCE</scope>
    <source>
        <strain evidence="5">KUDC0405</strain>
    </source>
</reference>